<organism evidence="6">
    <name type="scientific">human gut metagenome</name>
    <dbReference type="NCBI Taxonomy" id="408170"/>
    <lineage>
        <taxon>unclassified sequences</taxon>
        <taxon>metagenomes</taxon>
        <taxon>organismal metagenomes</taxon>
    </lineage>
</organism>
<accession>K1T101</accession>
<sequence>MTENEFEKRFMAEMSEQQNTAVKAVQGAVLLLAVPGSGKTTVLITRLGYIINCCGISPSEILAVTYTRAATLELKKRFADRFGSECGAGLE</sequence>
<dbReference type="EMBL" id="AJWZ01004047">
    <property type="protein sequence ID" value="EKC66542.1"/>
    <property type="molecule type" value="Genomic_DNA"/>
</dbReference>
<dbReference type="AlphaFoldDB" id="K1T101"/>
<dbReference type="GO" id="GO:0016787">
    <property type="term" value="F:hydrolase activity"/>
    <property type="evidence" value="ECO:0007669"/>
    <property type="project" value="UniProtKB-KW"/>
</dbReference>
<comment type="caution">
    <text evidence="6">The sequence shown here is derived from an EMBL/GenBank/DDBJ whole genome shotgun (WGS) entry which is preliminary data.</text>
</comment>
<dbReference type="PANTHER" id="PTHR11070:SF2">
    <property type="entry name" value="ATP-DEPENDENT DNA HELICASE SRS2"/>
    <property type="match status" value="1"/>
</dbReference>
<keyword evidence="3 6" id="KW-0347">Helicase</keyword>
<name>K1T101_9ZZZZ</name>
<evidence type="ECO:0000313" key="6">
    <source>
        <dbReference type="EMBL" id="EKC66542.1"/>
    </source>
</evidence>
<dbReference type="GO" id="GO:0000725">
    <property type="term" value="P:recombinational repair"/>
    <property type="evidence" value="ECO:0007669"/>
    <property type="project" value="TreeGrafter"/>
</dbReference>
<evidence type="ECO:0000256" key="4">
    <source>
        <dbReference type="ARBA" id="ARBA00022840"/>
    </source>
</evidence>
<keyword evidence="2 6" id="KW-0378">Hydrolase</keyword>
<dbReference type="PROSITE" id="PS51198">
    <property type="entry name" value="UVRD_HELICASE_ATP_BIND"/>
    <property type="match status" value="1"/>
</dbReference>
<dbReference type="PANTHER" id="PTHR11070">
    <property type="entry name" value="UVRD / RECB / PCRA DNA HELICASE FAMILY MEMBER"/>
    <property type="match status" value="1"/>
</dbReference>
<evidence type="ECO:0000256" key="3">
    <source>
        <dbReference type="ARBA" id="ARBA00022806"/>
    </source>
</evidence>
<dbReference type="InterPro" id="IPR014016">
    <property type="entry name" value="UvrD-like_ATP-bd"/>
</dbReference>
<feature type="domain" description="UvrD-like helicase ATP-binding" evidence="5">
    <location>
        <begin position="12"/>
        <end position="91"/>
    </location>
</feature>
<evidence type="ECO:0000256" key="2">
    <source>
        <dbReference type="ARBA" id="ARBA00022801"/>
    </source>
</evidence>
<dbReference type="InterPro" id="IPR027417">
    <property type="entry name" value="P-loop_NTPase"/>
</dbReference>
<keyword evidence="4" id="KW-0067">ATP-binding</keyword>
<dbReference type="EC" id="3.-.-.-" evidence="6"/>
<dbReference type="SUPFAM" id="SSF52540">
    <property type="entry name" value="P-loop containing nucleoside triphosphate hydrolases"/>
    <property type="match status" value="1"/>
</dbReference>
<feature type="non-terminal residue" evidence="6">
    <location>
        <position position="91"/>
    </location>
</feature>
<dbReference type="Pfam" id="PF00580">
    <property type="entry name" value="UvrD-helicase"/>
    <property type="match status" value="1"/>
</dbReference>
<keyword evidence="1" id="KW-0547">Nucleotide-binding</keyword>
<protein>
    <submittedName>
        <fullName evidence="6">DNA helicase, UvrD/REP type</fullName>
        <ecNumber evidence="6">3.-.-.-</ecNumber>
    </submittedName>
</protein>
<dbReference type="GO" id="GO:0043138">
    <property type="term" value="F:3'-5' DNA helicase activity"/>
    <property type="evidence" value="ECO:0007669"/>
    <property type="project" value="TreeGrafter"/>
</dbReference>
<dbReference type="GO" id="GO:0003677">
    <property type="term" value="F:DNA binding"/>
    <property type="evidence" value="ECO:0007669"/>
    <property type="project" value="InterPro"/>
</dbReference>
<dbReference type="Gene3D" id="3.40.50.300">
    <property type="entry name" value="P-loop containing nucleotide triphosphate hydrolases"/>
    <property type="match status" value="1"/>
</dbReference>
<proteinExistence type="predicted"/>
<reference evidence="6" key="1">
    <citation type="journal article" date="2013" name="Environ. Microbiol.">
        <title>Microbiota from the distal guts of lean and obese adolescents exhibit partial functional redundancy besides clear differences in community structure.</title>
        <authorList>
            <person name="Ferrer M."/>
            <person name="Ruiz A."/>
            <person name="Lanza F."/>
            <person name="Haange S.B."/>
            <person name="Oberbach A."/>
            <person name="Till H."/>
            <person name="Bargiela R."/>
            <person name="Campoy C."/>
            <person name="Segura M.T."/>
            <person name="Richter M."/>
            <person name="von Bergen M."/>
            <person name="Seifert J."/>
            <person name="Suarez A."/>
        </authorList>
    </citation>
    <scope>NUCLEOTIDE SEQUENCE</scope>
</reference>
<gene>
    <name evidence="6" type="ORF">OBE_05891</name>
</gene>
<dbReference type="GO" id="GO:0005524">
    <property type="term" value="F:ATP binding"/>
    <property type="evidence" value="ECO:0007669"/>
    <property type="project" value="UniProtKB-KW"/>
</dbReference>
<evidence type="ECO:0000259" key="5">
    <source>
        <dbReference type="PROSITE" id="PS51198"/>
    </source>
</evidence>
<dbReference type="InterPro" id="IPR000212">
    <property type="entry name" value="DNA_helicase_UvrD/REP"/>
</dbReference>
<evidence type="ECO:0000256" key="1">
    <source>
        <dbReference type="ARBA" id="ARBA00022741"/>
    </source>
</evidence>